<feature type="domain" description="Solute-binding protein family 5" evidence="4">
    <location>
        <begin position="32"/>
        <end position="403"/>
    </location>
</feature>
<dbReference type="EMBL" id="CP077715">
    <property type="protein sequence ID" value="QXJ30912.1"/>
    <property type="molecule type" value="Genomic_DNA"/>
</dbReference>
<dbReference type="CDD" id="cd08509">
    <property type="entry name" value="PBP2_TmCBP_oligosaccharides_like"/>
    <property type="match status" value="1"/>
</dbReference>
<dbReference type="SUPFAM" id="SSF53850">
    <property type="entry name" value="Periplasmic binding protein-like II"/>
    <property type="match status" value="1"/>
</dbReference>
<dbReference type="PANTHER" id="PTHR30290:SF9">
    <property type="entry name" value="OLIGOPEPTIDE-BINDING PROTEIN APPA"/>
    <property type="match status" value="1"/>
</dbReference>
<sequence length="410" mass="46635">MNGETIPWLATNWTFTNATAYVNGKPVPTFGIVLWLRHDVYFTDGTPFNATAVWYTFALEQAYPQLGYTANDIANMTIINPYEIELIFYPWVTHFIIYTVLEQWIVDPAQWGKLFPVQQLPNGTYVALNKTGNPFTYTNPNPIGTGPYMLYSFSPQQVVLVANPHYWMPGEPRIKYLLFPAYAGNVQENAALNNGQITWAGAFEPGIQQNFVAKDPAHRYYYFAPGYPQMILFNNMRWPLTDPVLRQAIYMAINRTSLYYLAEYGYEPATLTPLPLPEQMLNVLNSSVLQMAESMAPPQGNVTAALQLLESHGYKLVNGQLIAPNGTPVPTMTIMAPAGWTDWDADLALIAQDLKQIGITVEVQTPPFSTWYNYMQTGNYWMGMIWNLIQGPAPIFYFEGYLYNYLEFSW</sequence>
<dbReference type="AlphaFoldDB" id="A0A8F5BT20"/>
<evidence type="ECO:0000259" key="4">
    <source>
        <dbReference type="Pfam" id="PF00496"/>
    </source>
</evidence>
<dbReference type="Gene3D" id="3.90.76.10">
    <property type="entry name" value="Dipeptide-binding Protein, Domain 1"/>
    <property type="match status" value="1"/>
</dbReference>
<reference evidence="5" key="1">
    <citation type="journal article" date="2021" name="Environ. Microbiol.">
        <title>New insights into the diversity and evolution of the archaeal mobilome from three complete genomes of Saccharolobus shibatae.</title>
        <authorList>
            <person name="Medvedeva S."/>
            <person name="Brandt D."/>
            <person name="Cvirkaite-Krupovic V."/>
            <person name="Liu Y."/>
            <person name="Severinov K."/>
            <person name="Ishino S."/>
            <person name="Ishino Y."/>
            <person name="Prangishvili D."/>
            <person name="Kalinowski J."/>
            <person name="Krupovic M."/>
        </authorList>
    </citation>
    <scope>NUCLEOTIDE SEQUENCE</scope>
    <source>
        <strain evidence="5">BEU9</strain>
    </source>
</reference>
<organism evidence="5 6">
    <name type="scientific">Saccharolobus shibatae</name>
    <dbReference type="NCBI Taxonomy" id="2286"/>
    <lineage>
        <taxon>Archaea</taxon>
        <taxon>Thermoproteota</taxon>
        <taxon>Thermoprotei</taxon>
        <taxon>Sulfolobales</taxon>
        <taxon>Sulfolobaceae</taxon>
        <taxon>Saccharolobus</taxon>
    </lineage>
</organism>
<gene>
    <name evidence="5" type="ORF">J5U21_00561</name>
</gene>
<dbReference type="GO" id="GO:0015833">
    <property type="term" value="P:peptide transport"/>
    <property type="evidence" value="ECO:0007669"/>
    <property type="project" value="TreeGrafter"/>
</dbReference>
<evidence type="ECO:0000256" key="2">
    <source>
        <dbReference type="ARBA" id="ARBA00022448"/>
    </source>
</evidence>
<dbReference type="InterPro" id="IPR000914">
    <property type="entry name" value="SBP_5_dom"/>
</dbReference>
<evidence type="ECO:0000256" key="1">
    <source>
        <dbReference type="ARBA" id="ARBA00005695"/>
    </source>
</evidence>
<evidence type="ECO:0000256" key="3">
    <source>
        <dbReference type="ARBA" id="ARBA00022729"/>
    </source>
</evidence>
<dbReference type="Pfam" id="PF00496">
    <property type="entry name" value="SBP_bac_5"/>
    <property type="match status" value="1"/>
</dbReference>
<dbReference type="InterPro" id="IPR039424">
    <property type="entry name" value="SBP_5"/>
</dbReference>
<keyword evidence="3" id="KW-0732">Signal</keyword>
<evidence type="ECO:0000313" key="6">
    <source>
        <dbReference type="Proteomes" id="UP000693941"/>
    </source>
</evidence>
<dbReference type="PANTHER" id="PTHR30290">
    <property type="entry name" value="PERIPLASMIC BINDING COMPONENT OF ABC TRANSPORTER"/>
    <property type="match status" value="1"/>
</dbReference>
<protein>
    <submittedName>
        <fullName evidence="5">ABC transporter, substrate-binding protein (Cluster 5, nickel/peptides/opines)</fullName>
    </submittedName>
</protein>
<comment type="similarity">
    <text evidence="1">Belongs to the bacterial solute-binding protein 5 family.</text>
</comment>
<dbReference type="GO" id="GO:1904680">
    <property type="term" value="F:peptide transmembrane transporter activity"/>
    <property type="evidence" value="ECO:0007669"/>
    <property type="project" value="TreeGrafter"/>
</dbReference>
<name>A0A8F5BT20_9CREN</name>
<proteinExistence type="inferred from homology"/>
<dbReference type="Gene3D" id="3.40.190.10">
    <property type="entry name" value="Periplasmic binding protein-like II"/>
    <property type="match status" value="1"/>
</dbReference>
<dbReference type="Proteomes" id="UP000693941">
    <property type="component" value="Chromosome"/>
</dbReference>
<keyword evidence="2" id="KW-0813">Transport</keyword>
<accession>A0A8F5BT20</accession>
<dbReference type="Gene3D" id="3.10.105.10">
    <property type="entry name" value="Dipeptide-binding Protein, Domain 3"/>
    <property type="match status" value="1"/>
</dbReference>
<evidence type="ECO:0000313" key="5">
    <source>
        <dbReference type="EMBL" id="QXJ30912.1"/>
    </source>
</evidence>